<dbReference type="EMBL" id="ML119133">
    <property type="protein sequence ID" value="RPB11702.1"/>
    <property type="molecule type" value="Genomic_DNA"/>
</dbReference>
<feature type="domain" description="AAA+ ATPase" evidence="5">
    <location>
        <begin position="437"/>
        <end position="578"/>
    </location>
</feature>
<dbReference type="FunFam" id="3.40.50.300:FF:000012">
    <property type="entry name" value="Transitional endoplasmic reticulum ATPase"/>
    <property type="match status" value="1"/>
</dbReference>
<dbReference type="PANTHER" id="PTHR23077">
    <property type="entry name" value="AAA-FAMILY ATPASE"/>
    <property type="match status" value="1"/>
</dbReference>
<dbReference type="InterPro" id="IPR003593">
    <property type="entry name" value="AAA+_ATPase"/>
</dbReference>
<dbReference type="SUPFAM" id="SSF52540">
    <property type="entry name" value="P-loop containing nucleoside triphosphate hydrolases"/>
    <property type="match status" value="2"/>
</dbReference>
<dbReference type="GO" id="GO:0005524">
    <property type="term" value="F:ATP binding"/>
    <property type="evidence" value="ECO:0007669"/>
    <property type="project" value="UniProtKB-KW"/>
</dbReference>
<dbReference type="GO" id="GO:0005737">
    <property type="term" value="C:cytoplasm"/>
    <property type="evidence" value="ECO:0007669"/>
    <property type="project" value="TreeGrafter"/>
</dbReference>
<dbReference type="Pfam" id="PF17862">
    <property type="entry name" value="AAA_lid_3"/>
    <property type="match status" value="2"/>
</dbReference>
<evidence type="ECO:0000313" key="6">
    <source>
        <dbReference type="EMBL" id="RPB11702.1"/>
    </source>
</evidence>
<dbReference type="InParanoid" id="A0A3N4KQV3"/>
<evidence type="ECO:0000256" key="2">
    <source>
        <dbReference type="ARBA" id="ARBA00022840"/>
    </source>
</evidence>
<comment type="similarity">
    <text evidence="3">Belongs to the AAA ATPase family.</text>
</comment>
<organism evidence="6 7">
    <name type="scientific">Morchella conica CCBAS932</name>
    <dbReference type="NCBI Taxonomy" id="1392247"/>
    <lineage>
        <taxon>Eukaryota</taxon>
        <taxon>Fungi</taxon>
        <taxon>Dikarya</taxon>
        <taxon>Ascomycota</taxon>
        <taxon>Pezizomycotina</taxon>
        <taxon>Pezizomycetes</taxon>
        <taxon>Pezizales</taxon>
        <taxon>Morchellaceae</taxon>
        <taxon>Morchella</taxon>
    </lineage>
</organism>
<dbReference type="InterPro" id="IPR003960">
    <property type="entry name" value="ATPase_AAA_CS"/>
</dbReference>
<dbReference type="FunCoup" id="A0A3N4KQV3">
    <property type="interactions" value="382"/>
</dbReference>
<dbReference type="STRING" id="1392247.A0A3N4KQV3"/>
<dbReference type="CDD" id="cd19511">
    <property type="entry name" value="RecA-like_CDC48_r2-like"/>
    <property type="match status" value="1"/>
</dbReference>
<feature type="region of interest" description="Disordered" evidence="4">
    <location>
        <begin position="84"/>
        <end position="105"/>
    </location>
</feature>
<dbReference type="Pfam" id="PF00004">
    <property type="entry name" value="AAA"/>
    <property type="match status" value="2"/>
</dbReference>
<protein>
    <submittedName>
        <fullName evidence="6">AAA-domain-containing protein</fullName>
    </submittedName>
</protein>
<dbReference type="InterPro" id="IPR050168">
    <property type="entry name" value="AAA_ATPase_domain"/>
</dbReference>
<evidence type="ECO:0000259" key="5">
    <source>
        <dbReference type="SMART" id="SM00382"/>
    </source>
</evidence>
<dbReference type="AlphaFoldDB" id="A0A3N4KQV3"/>
<reference evidence="6 7" key="1">
    <citation type="journal article" date="2018" name="Nat. Ecol. Evol.">
        <title>Pezizomycetes genomes reveal the molecular basis of ectomycorrhizal truffle lifestyle.</title>
        <authorList>
            <person name="Murat C."/>
            <person name="Payen T."/>
            <person name="Noel B."/>
            <person name="Kuo A."/>
            <person name="Morin E."/>
            <person name="Chen J."/>
            <person name="Kohler A."/>
            <person name="Krizsan K."/>
            <person name="Balestrini R."/>
            <person name="Da Silva C."/>
            <person name="Montanini B."/>
            <person name="Hainaut M."/>
            <person name="Levati E."/>
            <person name="Barry K.W."/>
            <person name="Belfiori B."/>
            <person name="Cichocki N."/>
            <person name="Clum A."/>
            <person name="Dockter R.B."/>
            <person name="Fauchery L."/>
            <person name="Guy J."/>
            <person name="Iotti M."/>
            <person name="Le Tacon F."/>
            <person name="Lindquist E.A."/>
            <person name="Lipzen A."/>
            <person name="Malagnac F."/>
            <person name="Mello A."/>
            <person name="Molinier V."/>
            <person name="Miyauchi S."/>
            <person name="Poulain J."/>
            <person name="Riccioni C."/>
            <person name="Rubini A."/>
            <person name="Sitrit Y."/>
            <person name="Splivallo R."/>
            <person name="Traeger S."/>
            <person name="Wang M."/>
            <person name="Zifcakova L."/>
            <person name="Wipf D."/>
            <person name="Zambonelli A."/>
            <person name="Paolocci F."/>
            <person name="Nowrousian M."/>
            <person name="Ottonello S."/>
            <person name="Baldrian P."/>
            <person name="Spatafora J.W."/>
            <person name="Henrissat B."/>
            <person name="Nagy L.G."/>
            <person name="Aury J.M."/>
            <person name="Wincker P."/>
            <person name="Grigoriev I.V."/>
            <person name="Bonfante P."/>
            <person name="Martin F.M."/>
        </authorList>
    </citation>
    <scope>NUCLEOTIDE SEQUENCE [LARGE SCALE GENOMIC DNA]</scope>
    <source>
        <strain evidence="6 7">CCBAS932</strain>
    </source>
</reference>
<sequence length="672" mass="73452">MLDVAGRVVASCGGACAEVFHVYVVETKYISEGLILNAIEYKGVKRAFRIEKIVAKNLPREINDEHSVPAYKMTESTIIELTTDSADPCSSRPSPARSKLTRAPRASVVEENPPVTIALPSRTTFASIGGLSKQIDALKTLLLSTLYQSHHFTRFNLTPPRGILLYGPPGTGKTLLLKAIASELSANCFVLNGSIVGKYMGESEAAVRRVFAEARAHQPAIVFVDEVDSLAPKRTAGDSGEGRVVTTLLTEMDGLDYSGGGEVVKVVVVAATNRPNAVDGALRRPGRFDREIEVGIPDVDSRREILEVLMKELPFEGREGKGKEEFVKELAARTHGFVGADLESLVRTGFTVGLKRLELVEGQKEEKTEEEVVIRENDIEAALKDVRPTAMREIFLEPPKVRWSDIGGQEEVKQRLREAVEWPLTHPEVFSRLGGTPRKGLLLYGPPGCSKTLTAKALATEAGLNFMAVKGPELFSMYVGESERAVREIFRKARAASPSIIFFDEIDALSASREGRQGKSGGGGVGASVLTALLNEMDGIESLKNVTILAATNRPEIIDPALLRPGRLDTILYVGPPDLDARKQILQIKTKKMSISPDVDLDILAKKTDGYSGAEIVNICDEAIHYAMRESFDIDAVGKTHFDQAMEKAVPQITRDMRMRYERWSVGGVKKI</sequence>
<dbReference type="InterPro" id="IPR041569">
    <property type="entry name" value="AAA_lid_3"/>
</dbReference>
<dbReference type="OrthoDB" id="27435at2759"/>
<evidence type="ECO:0000313" key="7">
    <source>
        <dbReference type="Proteomes" id="UP000277580"/>
    </source>
</evidence>
<proteinExistence type="inferred from homology"/>
<keyword evidence="2 3" id="KW-0067">ATP-binding</keyword>
<dbReference type="InterPro" id="IPR027417">
    <property type="entry name" value="P-loop_NTPase"/>
</dbReference>
<dbReference type="SMART" id="SM00382">
    <property type="entry name" value="AAA"/>
    <property type="match status" value="2"/>
</dbReference>
<keyword evidence="7" id="KW-1185">Reference proteome</keyword>
<dbReference type="Gene3D" id="1.10.8.60">
    <property type="match status" value="2"/>
</dbReference>
<evidence type="ECO:0000256" key="4">
    <source>
        <dbReference type="SAM" id="MobiDB-lite"/>
    </source>
</evidence>
<keyword evidence="1 3" id="KW-0547">Nucleotide-binding</keyword>
<dbReference type="Proteomes" id="UP000277580">
    <property type="component" value="Unassembled WGS sequence"/>
</dbReference>
<evidence type="ECO:0000256" key="1">
    <source>
        <dbReference type="ARBA" id="ARBA00022741"/>
    </source>
</evidence>
<dbReference type="PROSITE" id="PS00674">
    <property type="entry name" value="AAA"/>
    <property type="match status" value="2"/>
</dbReference>
<feature type="domain" description="AAA+ ATPase" evidence="5">
    <location>
        <begin position="159"/>
        <end position="298"/>
    </location>
</feature>
<dbReference type="PRINTS" id="PR00830">
    <property type="entry name" value="ENDOLAPTASE"/>
</dbReference>
<dbReference type="GO" id="GO:0016887">
    <property type="term" value="F:ATP hydrolysis activity"/>
    <property type="evidence" value="ECO:0007669"/>
    <property type="project" value="InterPro"/>
</dbReference>
<dbReference type="Gene3D" id="3.40.50.300">
    <property type="entry name" value="P-loop containing nucleotide triphosphate hydrolases"/>
    <property type="match status" value="2"/>
</dbReference>
<evidence type="ECO:0000256" key="3">
    <source>
        <dbReference type="RuleBase" id="RU003651"/>
    </source>
</evidence>
<dbReference type="InterPro" id="IPR003959">
    <property type="entry name" value="ATPase_AAA_core"/>
</dbReference>
<name>A0A3N4KQV3_9PEZI</name>
<dbReference type="FunFam" id="3.40.50.300:FF:001721">
    <property type="entry name" value="AAA family ATPase, putative"/>
    <property type="match status" value="1"/>
</dbReference>
<gene>
    <name evidence="6" type="ORF">P167DRAFT_488786</name>
</gene>
<dbReference type="PANTHER" id="PTHR23077:SF27">
    <property type="entry name" value="ATPASE FAMILY GENE 2 PROTEIN HOMOLOG A"/>
    <property type="match status" value="1"/>
</dbReference>
<accession>A0A3N4KQV3</accession>